<protein>
    <recommendedName>
        <fullName evidence="2">Prolyl 4-hydroxylase alpha subunit Fe(2+) 2OG dioxygenase domain-containing protein</fullName>
    </recommendedName>
</protein>
<dbReference type="PANTHER" id="PTHR33099:SF7">
    <property type="entry name" value="MYND-TYPE DOMAIN-CONTAINING PROTEIN"/>
    <property type="match status" value="1"/>
</dbReference>
<dbReference type="InterPro" id="IPR044862">
    <property type="entry name" value="Pro_4_hyd_alph_FE2OG_OXY"/>
</dbReference>
<organism evidence="3 4">
    <name type="scientific">Candolleomyces aberdarensis</name>
    <dbReference type="NCBI Taxonomy" id="2316362"/>
    <lineage>
        <taxon>Eukaryota</taxon>
        <taxon>Fungi</taxon>
        <taxon>Dikarya</taxon>
        <taxon>Basidiomycota</taxon>
        <taxon>Agaricomycotina</taxon>
        <taxon>Agaricomycetes</taxon>
        <taxon>Agaricomycetidae</taxon>
        <taxon>Agaricales</taxon>
        <taxon>Agaricineae</taxon>
        <taxon>Psathyrellaceae</taxon>
        <taxon>Candolleomyces</taxon>
    </lineage>
</organism>
<proteinExistence type="predicted"/>
<feature type="compositionally biased region" description="Acidic residues" evidence="1">
    <location>
        <begin position="359"/>
        <end position="369"/>
    </location>
</feature>
<sequence length="1018" mass="111015">MNAAPATAGTQNSQENMNETVIGTENGSRQTYTRDLCADLNGALAGNFDFKGSFYHSLTSSNAPNPSLVIEGIGLIGLPLPERDAQLLISRAAQAPFGKGDQTLIDTTVRDTWEIDPACATLKNPKWHEYVDELASVTIWTALGAAPWSTRPRCELYKILLYQAGSHFLPHQDTYKADGMFATVVFVLPSAFEGGEVHVSHSGQKAVIDVAKGSEFNTSVLAWYTDVVHEVKPITSGYRLALSYNLINTSPSIPRPSLSTMHTALTVLREVLVRWKNGEYELEQEPPLMAYVLSHEYSPSDFKKGSQCLKGSDAHKAAHILPLAQELGFSVCLANLTYVQHGYADDYGECYYKRGRYDSDEDDDEDESEDDKRVGGGGPDMVEVLEEEYEIKNCVSVSEGKSLDLGEFTISRESVIPEGAFDGKSPNRTEYEGYMGNESGTLDYWYDRSVLVIFRKEDEISVLMDVKGTLWAINTLDISSSPPTPDARIVAARALSDLRAGRGSALECARPLMNYAISWKDPQLWNEAFPYCGSQSVETIGEGIETALGAFGLASIQAGIEEYVGRSSEFLQKRIKVIESVSNLVRGDDAGPAWTDGLLRDAVSSYTANSVDDIPTVILALQKVGLEVAQTRIIRNVSNQNGSYLFLAALSKGLYQHREEFSGITPSIQDGGSSPTASLTVGDVIHECVLAAIRQWDATAHTSNKRTAHIYSHTSRSNTSNSPSSGTDRIAEMVDLCFTVGEMESCSELLAMILEGKDGDDIADTFKSIYVPLIPKLRKVLKKHKPSRNQSLSSSPPLATFFRNLVSKYLVHVLGSKTAIPKLNRNIKCGPTCEDCTRLEAWLNDLNAMDEFKLKAVAGRRQHLEMRISYEASDLLTKHTITTGSPHTLVVAKVKGAMARYTWSGRQAAAMAFLKAVEVGEKKEWLKEVMGERYADVLKAVQGEQAFTPVEPTGEVAVGGDGDAGVAASAQRTSVAGTAALSNFSSLSSGVNVAGTTGRKRKQREPPKTTPIDFIDLT</sequence>
<dbReference type="Pfam" id="PF13640">
    <property type="entry name" value="2OG-FeII_Oxy_3"/>
    <property type="match status" value="1"/>
</dbReference>
<feature type="region of interest" description="Disordered" evidence="1">
    <location>
        <begin position="357"/>
        <end position="380"/>
    </location>
</feature>
<dbReference type="EMBL" id="SDEE01000360">
    <property type="protein sequence ID" value="RXW17214.1"/>
    <property type="molecule type" value="Genomic_DNA"/>
</dbReference>
<name>A0A4Q2DEW2_9AGAR</name>
<gene>
    <name evidence="3" type="ORF">EST38_g8644</name>
</gene>
<dbReference type="PANTHER" id="PTHR33099">
    <property type="entry name" value="FE2OG DIOXYGENASE DOMAIN-CONTAINING PROTEIN"/>
    <property type="match status" value="1"/>
</dbReference>
<evidence type="ECO:0000313" key="3">
    <source>
        <dbReference type="EMBL" id="RXW17214.1"/>
    </source>
</evidence>
<dbReference type="AlphaFoldDB" id="A0A4Q2DEW2"/>
<evidence type="ECO:0000313" key="4">
    <source>
        <dbReference type="Proteomes" id="UP000290288"/>
    </source>
</evidence>
<accession>A0A4Q2DEW2</accession>
<dbReference type="OrthoDB" id="124582at2759"/>
<evidence type="ECO:0000259" key="2">
    <source>
        <dbReference type="Pfam" id="PF13640"/>
    </source>
</evidence>
<dbReference type="Gene3D" id="2.60.120.620">
    <property type="entry name" value="q2cbj1_9rhob like domain"/>
    <property type="match status" value="1"/>
</dbReference>
<evidence type="ECO:0000256" key="1">
    <source>
        <dbReference type="SAM" id="MobiDB-lite"/>
    </source>
</evidence>
<dbReference type="Proteomes" id="UP000290288">
    <property type="component" value="Unassembled WGS sequence"/>
</dbReference>
<comment type="caution">
    <text evidence="3">The sequence shown here is derived from an EMBL/GenBank/DDBJ whole genome shotgun (WGS) entry which is preliminary data.</text>
</comment>
<keyword evidence="4" id="KW-1185">Reference proteome</keyword>
<reference evidence="3 4" key="1">
    <citation type="submission" date="2019-01" db="EMBL/GenBank/DDBJ databases">
        <title>Draft genome sequence of Psathyrella aberdarensis IHI B618.</title>
        <authorList>
            <person name="Buettner E."/>
            <person name="Kellner H."/>
        </authorList>
    </citation>
    <scope>NUCLEOTIDE SEQUENCE [LARGE SCALE GENOMIC DNA]</scope>
    <source>
        <strain evidence="3 4">IHI B618</strain>
    </source>
</reference>
<feature type="region of interest" description="Disordered" evidence="1">
    <location>
        <begin position="991"/>
        <end position="1018"/>
    </location>
</feature>
<feature type="domain" description="Prolyl 4-hydroxylase alpha subunit Fe(2+) 2OG dioxygenase" evidence="2">
    <location>
        <begin position="158"/>
        <end position="244"/>
    </location>
</feature>